<dbReference type="Proteomes" id="UP000289738">
    <property type="component" value="Chromosome A01"/>
</dbReference>
<organism evidence="1 2">
    <name type="scientific">Arachis hypogaea</name>
    <name type="common">Peanut</name>
    <dbReference type="NCBI Taxonomy" id="3818"/>
    <lineage>
        <taxon>Eukaryota</taxon>
        <taxon>Viridiplantae</taxon>
        <taxon>Streptophyta</taxon>
        <taxon>Embryophyta</taxon>
        <taxon>Tracheophyta</taxon>
        <taxon>Spermatophyta</taxon>
        <taxon>Magnoliopsida</taxon>
        <taxon>eudicotyledons</taxon>
        <taxon>Gunneridae</taxon>
        <taxon>Pentapetalae</taxon>
        <taxon>rosids</taxon>
        <taxon>fabids</taxon>
        <taxon>Fabales</taxon>
        <taxon>Fabaceae</taxon>
        <taxon>Papilionoideae</taxon>
        <taxon>50 kb inversion clade</taxon>
        <taxon>dalbergioids sensu lato</taxon>
        <taxon>Dalbergieae</taxon>
        <taxon>Pterocarpus clade</taxon>
        <taxon>Arachis</taxon>
    </lineage>
</organism>
<evidence type="ECO:0000313" key="2">
    <source>
        <dbReference type="Proteomes" id="UP000289738"/>
    </source>
</evidence>
<comment type="caution">
    <text evidence="1">The sequence shown here is derived from an EMBL/GenBank/DDBJ whole genome shotgun (WGS) entry which is preliminary data.</text>
</comment>
<keyword evidence="2" id="KW-1185">Reference proteome</keyword>
<evidence type="ECO:0000313" key="1">
    <source>
        <dbReference type="EMBL" id="RYR77377.1"/>
    </source>
</evidence>
<protein>
    <submittedName>
        <fullName evidence="1">Uncharacterized protein</fullName>
    </submittedName>
</protein>
<accession>A0A445EPN8</accession>
<gene>
    <name evidence="1" type="ORF">Ahy_A01g001808</name>
</gene>
<proteinExistence type="predicted"/>
<name>A0A445EPN8_ARAHY</name>
<dbReference type="AlphaFoldDB" id="A0A445EPN8"/>
<sequence length="85" mass="10066">MACVSDCCLTDLGYSMWPFTWRRDNLVKRLDKELGNIDWQIAFPNLIIPLYISAHQLLYLQIEKGGLFAFWRRMSHPNFDKSVEQ</sequence>
<dbReference type="EMBL" id="SDMP01000001">
    <property type="protein sequence ID" value="RYR77377.1"/>
    <property type="molecule type" value="Genomic_DNA"/>
</dbReference>
<reference evidence="1 2" key="1">
    <citation type="submission" date="2019-01" db="EMBL/GenBank/DDBJ databases">
        <title>Sequencing of cultivated peanut Arachis hypogaea provides insights into genome evolution and oil improvement.</title>
        <authorList>
            <person name="Chen X."/>
        </authorList>
    </citation>
    <scope>NUCLEOTIDE SEQUENCE [LARGE SCALE GENOMIC DNA]</scope>
    <source>
        <strain evidence="2">cv. Fuhuasheng</strain>
        <tissue evidence="1">Leaves</tissue>
    </source>
</reference>